<organism evidence="2 3">
    <name type="scientific">Apiospora saccharicola</name>
    <dbReference type="NCBI Taxonomy" id="335842"/>
    <lineage>
        <taxon>Eukaryota</taxon>
        <taxon>Fungi</taxon>
        <taxon>Dikarya</taxon>
        <taxon>Ascomycota</taxon>
        <taxon>Pezizomycotina</taxon>
        <taxon>Sordariomycetes</taxon>
        <taxon>Xylariomycetidae</taxon>
        <taxon>Amphisphaeriales</taxon>
        <taxon>Apiosporaceae</taxon>
        <taxon>Apiospora</taxon>
    </lineage>
</organism>
<gene>
    <name evidence="2" type="ORF">PG996_004086</name>
</gene>
<keyword evidence="3" id="KW-1185">Reference proteome</keyword>
<proteinExistence type="predicted"/>
<comment type="caution">
    <text evidence="2">The sequence shown here is derived from an EMBL/GenBank/DDBJ whole genome shotgun (WGS) entry which is preliminary data.</text>
</comment>
<dbReference type="Proteomes" id="UP001446871">
    <property type="component" value="Unassembled WGS sequence"/>
</dbReference>
<sequence>MESPTHRMRSSVPGFTSLPGAEWRLPDGAGSVGGRPVHICRYANPRPDPKVECHAGSGCDDYKCPEGKEPRCPVLGGPATGYCQCFAKSSAQSRIFALLSGQNSTHPANSTLSRGARRNSTPVLQDSTRNASVIRHQKLS</sequence>
<reference evidence="2 3" key="1">
    <citation type="submission" date="2023-01" db="EMBL/GenBank/DDBJ databases">
        <title>Analysis of 21 Apiospora genomes using comparative genomics revels a genus with tremendous synthesis potential of carbohydrate active enzymes and secondary metabolites.</title>
        <authorList>
            <person name="Sorensen T."/>
        </authorList>
    </citation>
    <scope>NUCLEOTIDE SEQUENCE [LARGE SCALE GENOMIC DNA]</scope>
    <source>
        <strain evidence="2 3">CBS 83171</strain>
    </source>
</reference>
<protein>
    <submittedName>
        <fullName evidence="2">Uncharacterized protein</fullName>
    </submittedName>
</protein>
<evidence type="ECO:0000313" key="2">
    <source>
        <dbReference type="EMBL" id="KAK8077916.1"/>
    </source>
</evidence>
<evidence type="ECO:0000313" key="3">
    <source>
        <dbReference type="Proteomes" id="UP001446871"/>
    </source>
</evidence>
<dbReference type="EMBL" id="JAQQWM010000002">
    <property type="protein sequence ID" value="KAK8077916.1"/>
    <property type="molecule type" value="Genomic_DNA"/>
</dbReference>
<feature type="region of interest" description="Disordered" evidence="1">
    <location>
        <begin position="102"/>
        <end position="140"/>
    </location>
</feature>
<evidence type="ECO:0000256" key="1">
    <source>
        <dbReference type="SAM" id="MobiDB-lite"/>
    </source>
</evidence>
<feature type="compositionally biased region" description="Polar residues" evidence="1">
    <location>
        <begin position="102"/>
        <end position="131"/>
    </location>
</feature>
<name>A0ABR1W5U6_9PEZI</name>
<feature type="region of interest" description="Disordered" evidence="1">
    <location>
        <begin position="1"/>
        <end position="34"/>
    </location>
</feature>
<accession>A0ABR1W5U6</accession>